<dbReference type="Proteomes" id="UP000247476">
    <property type="component" value="Unassembled WGS sequence"/>
</dbReference>
<organism evidence="2 3">
    <name type="scientific">Paenibacillus flagellatus</name>
    <dbReference type="NCBI Taxonomy" id="2211139"/>
    <lineage>
        <taxon>Bacteria</taxon>
        <taxon>Bacillati</taxon>
        <taxon>Bacillota</taxon>
        <taxon>Bacilli</taxon>
        <taxon>Bacillales</taxon>
        <taxon>Paenibacillaceae</taxon>
        <taxon>Paenibacillus</taxon>
    </lineage>
</organism>
<sequence length="93" mass="10875">MDGERNKRPVKREITYRVGWKKGKLEIGENGRVTGAESGVVFLEKALWLRLLDRYVWKRAPFVPERALPALLWTLPAVSFGFVWWLVYMLSKP</sequence>
<protein>
    <submittedName>
        <fullName evidence="2">Uncharacterized protein</fullName>
    </submittedName>
</protein>
<keyword evidence="1" id="KW-0812">Transmembrane</keyword>
<dbReference type="EMBL" id="QJVJ01000002">
    <property type="protein sequence ID" value="PYI56494.1"/>
    <property type="molecule type" value="Genomic_DNA"/>
</dbReference>
<evidence type="ECO:0000313" key="3">
    <source>
        <dbReference type="Proteomes" id="UP000247476"/>
    </source>
</evidence>
<keyword evidence="3" id="KW-1185">Reference proteome</keyword>
<evidence type="ECO:0000256" key="1">
    <source>
        <dbReference type="SAM" id="Phobius"/>
    </source>
</evidence>
<dbReference type="RefSeq" id="WP_110839022.1">
    <property type="nucleotide sequence ID" value="NZ_QJVJ01000002.1"/>
</dbReference>
<name>A0A2V5KDY6_9BACL</name>
<proteinExistence type="predicted"/>
<dbReference type="AlphaFoldDB" id="A0A2V5KDY6"/>
<keyword evidence="1" id="KW-1133">Transmembrane helix</keyword>
<dbReference type="OrthoDB" id="2626688at2"/>
<comment type="caution">
    <text evidence="2">The sequence shown here is derived from an EMBL/GenBank/DDBJ whole genome shotgun (WGS) entry which is preliminary data.</text>
</comment>
<evidence type="ECO:0000313" key="2">
    <source>
        <dbReference type="EMBL" id="PYI56494.1"/>
    </source>
</evidence>
<keyword evidence="1" id="KW-0472">Membrane</keyword>
<accession>A0A2V5KDY6</accession>
<reference evidence="2 3" key="1">
    <citation type="submission" date="2018-05" db="EMBL/GenBank/DDBJ databases">
        <title>Paenibacillus flagellatus sp. nov., isolated from selenium mineral soil.</title>
        <authorList>
            <person name="Dai X."/>
        </authorList>
    </citation>
    <scope>NUCLEOTIDE SEQUENCE [LARGE SCALE GENOMIC DNA]</scope>
    <source>
        <strain evidence="2 3">DXL2</strain>
    </source>
</reference>
<feature type="transmembrane region" description="Helical" evidence="1">
    <location>
        <begin position="67"/>
        <end position="87"/>
    </location>
</feature>
<gene>
    <name evidence="2" type="ORF">DLM86_05845</name>
</gene>